<comment type="caution">
    <text evidence="1">The sequence shown here is derived from an EMBL/GenBank/DDBJ whole genome shotgun (WGS) entry which is preliminary data.</text>
</comment>
<name>V9E7T7_PHYNI</name>
<gene>
    <name evidence="1" type="ORF">F443_18555</name>
</gene>
<dbReference type="HOGENOM" id="CLU_1521760_0_0_1"/>
<reference evidence="1 2" key="1">
    <citation type="submission" date="2013-11" db="EMBL/GenBank/DDBJ databases">
        <title>The Genome Sequence of Phytophthora parasitica P1569.</title>
        <authorList>
            <consortium name="The Broad Institute Genomics Platform"/>
            <person name="Russ C."/>
            <person name="Tyler B."/>
            <person name="Panabieres F."/>
            <person name="Shan W."/>
            <person name="Tripathy S."/>
            <person name="Grunwald N."/>
            <person name="Machado M."/>
            <person name="Johnson C.S."/>
            <person name="Arredondo F."/>
            <person name="Hong C."/>
            <person name="Coffey M."/>
            <person name="Young S.K."/>
            <person name="Zeng Q."/>
            <person name="Gargeya S."/>
            <person name="Fitzgerald M."/>
            <person name="Abouelleil A."/>
            <person name="Alvarado L."/>
            <person name="Chapman S.B."/>
            <person name="Gainer-Dewar J."/>
            <person name="Goldberg J."/>
            <person name="Griggs A."/>
            <person name="Gujja S."/>
            <person name="Hansen M."/>
            <person name="Howarth C."/>
            <person name="Imamovic A."/>
            <person name="Ireland A."/>
            <person name="Larimer J."/>
            <person name="McCowan C."/>
            <person name="Murphy C."/>
            <person name="Pearson M."/>
            <person name="Poon T.W."/>
            <person name="Priest M."/>
            <person name="Roberts A."/>
            <person name="Saif S."/>
            <person name="Shea T."/>
            <person name="Sykes S."/>
            <person name="Wortman J."/>
            <person name="Nusbaum C."/>
            <person name="Birren B."/>
        </authorList>
    </citation>
    <scope>NUCLEOTIDE SEQUENCE [LARGE SCALE GENOMIC DNA]</scope>
    <source>
        <strain evidence="1 2">P1569</strain>
    </source>
</reference>
<protein>
    <submittedName>
        <fullName evidence="1">Uncharacterized protein</fullName>
    </submittedName>
</protein>
<dbReference type="Proteomes" id="UP000018721">
    <property type="component" value="Unassembled WGS sequence"/>
</dbReference>
<proteinExistence type="predicted"/>
<feature type="non-terminal residue" evidence="1">
    <location>
        <position position="1"/>
    </location>
</feature>
<accession>V9E7T7</accession>
<evidence type="ECO:0000313" key="2">
    <source>
        <dbReference type="Proteomes" id="UP000018721"/>
    </source>
</evidence>
<sequence length="177" mass="19516">LVRSPLAKWLGTQRRILANFGRRIRFPAVPGRVQTPCATRHHSPQGMRMSSLRRVSLPMTSTAPRAAKSLQKPTLRLIGLWPAPLWGRRATTTGMYGQAQLKQAGACASTSRNVKPSDVLQESVPLATRHPRLLLLLLTALLMIASRLLQPLVKARARLLTCRRPTLAVGSAWHLAT</sequence>
<keyword evidence="2" id="KW-1185">Reference proteome</keyword>
<dbReference type="AlphaFoldDB" id="V9E7T7"/>
<organism evidence="1 2">
    <name type="scientific">Phytophthora nicotianae P1569</name>
    <dbReference type="NCBI Taxonomy" id="1317065"/>
    <lineage>
        <taxon>Eukaryota</taxon>
        <taxon>Sar</taxon>
        <taxon>Stramenopiles</taxon>
        <taxon>Oomycota</taxon>
        <taxon>Peronosporomycetes</taxon>
        <taxon>Peronosporales</taxon>
        <taxon>Peronosporaceae</taxon>
        <taxon>Phytophthora</taxon>
    </lineage>
</organism>
<feature type="non-terminal residue" evidence="1">
    <location>
        <position position="177"/>
    </location>
</feature>
<dbReference type="EMBL" id="ANIZ01003237">
    <property type="protein sequence ID" value="ETI35051.1"/>
    <property type="molecule type" value="Genomic_DNA"/>
</dbReference>
<evidence type="ECO:0000313" key="1">
    <source>
        <dbReference type="EMBL" id="ETI35051.1"/>
    </source>
</evidence>